<dbReference type="Gramene" id="OPUNC09G07650.1">
    <property type="protein sequence ID" value="OPUNC09G07650.1"/>
    <property type="gene ID" value="OPUNC09G07650"/>
</dbReference>
<dbReference type="AlphaFoldDB" id="A0A0E0M0T8"/>
<keyword evidence="2" id="KW-1185">Reference proteome</keyword>
<dbReference type="HOGENOM" id="CLU_1819008_0_0_1"/>
<protein>
    <submittedName>
        <fullName evidence="1">Uncharacterized protein</fullName>
    </submittedName>
</protein>
<sequence length="142" mass="15434">MSLALRPDPAAAAVPRLAPHGSTGSGGPALAADSATASARVLENLKDYGVQAVICLNSNFLRSLLLSWKVARLNQHQLPALELDGFTRLQCSSEVLYISDSESREGVERDHRLPTLQIFRMQTKVLPKFDVLILELLSLANV</sequence>
<proteinExistence type="predicted"/>
<dbReference type="EnsemblPlants" id="OPUNC09G07650.1">
    <property type="protein sequence ID" value="OPUNC09G07650.1"/>
    <property type="gene ID" value="OPUNC09G07650"/>
</dbReference>
<accession>A0A0E0M0T8</accession>
<dbReference type="Proteomes" id="UP000026962">
    <property type="component" value="Chromosome 9"/>
</dbReference>
<name>A0A0E0M0T8_ORYPU</name>
<reference evidence="1" key="2">
    <citation type="submission" date="2018-05" db="EMBL/GenBank/DDBJ databases">
        <title>OpunRS2 (Oryza punctata Reference Sequence Version 2).</title>
        <authorList>
            <person name="Zhang J."/>
            <person name="Kudrna D."/>
            <person name="Lee S."/>
            <person name="Talag J."/>
            <person name="Welchert J."/>
            <person name="Wing R.A."/>
        </authorList>
    </citation>
    <scope>NUCLEOTIDE SEQUENCE [LARGE SCALE GENOMIC DNA]</scope>
</reference>
<evidence type="ECO:0000313" key="1">
    <source>
        <dbReference type="EnsemblPlants" id="OPUNC09G07650.1"/>
    </source>
</evidence>
<reference evidence="1" key="1">
    <citation type="submission" date="2015-04" db="UniProtKB">
        <authorList>
            <consortium name="EnsemblPlants"/>
        </authorList>
    </citation>
    <scope>IDENTIFICATION</scope>
</reference>
<evidence type="ECO:0000313" key="2">
    <source>
        <dbReference type="Proteomes" id="UP000026962"/>
    </source>
</evidence>
<organism evidence="1">
    <name type="scientific">Oryza punctata</name>
    <name type="common">Red rice</name>
    <dbReference type="NCBI Taxonomy" id="4537"/>
    <lineage>
        <taxon>Eukaryota</taxon>
        <taxon>Viridiplantae</taxon>
        <taxon>Streptophyta</taxon>
        <taxon>Embryophyta</taxon>
        <taxon>Tracheophyta</taxon>
        <taxon>Spermatophyta</taxon>
        <taxon>Magnoliopsida</taxon>
        <taxon>Liliopsida</taxon>
        <taxon>Poales</taxon>
        <taxon>Poaceae</taxon>
        <taxon>BOP clade</taxon>
        <taxon>Oryzoideae</taxon>
        <taxon>Oryzeae</taxon>
        <taxon>Oryzinae</taxon>
        <taxon>Oryza</taxon>
    </lineage>
</organism>